<dbReference type="AlphaFoldDB" id="A0AAE9XI93"/>
<protein>
    <submittedName>
        <fullName evidence="2">Uncharacterized protein</fullName>
    </submittedName>
</protein>
<keyword evidence="1" id="KW-1133">Transmembrane helix</keyword>
<evidence type="ECO:0000256" key="1">
    <source>
        <dbReference type="SAM" id="Phobius"/>
    </source>
</evidence>
<feature type="transmembrane region" description="Helical" evidence="1">
    <location>
        <begin position="105"/>
        <end position="123"/>
    </location>
</feature>
<dbReference type="Proteomes" id="UP001179600">
    <property type="component" value="Chromosome"/>
</dbReference>
<evidence type="ECO:0000313" key="3">
    <source>
        <dbReference type="Proteomes" id="UP001179600"/>
    </source>
</evidence>
<keyword evidence="1" id="KW-0472">Membrane</keyword>
<proteinExistence type="predicted"/>
<name>A0AAE9XI93_9ENTE</name>
<dbReference type="Pfam" id="PF09997">
    <property type="entry name" value="DUF2238"/>
    <property type="match status" value="1"/>
</dbReference>
<sequence>MNQKNRSSYLLILLSLLGIFHVAFPLLQISTAPVNKQATLLFNSLQVALGILLLYLPPFIEKTARICLPKQLVTLYWLFIYFSVFLGTGLGFYGKLPLWDKFLHTYSAMLSASVGLTLMLTLIPPKKFKKHALIGYLLFAFTFSMTVGVLWEFYEHTFDGLLSLNMQRHTRKGTPLIGREALKDTMGDLYANALGATIYSVGTYFQLRHNKQKRSHLTTRKITRS</sequence>
<organism evidence="2 3">
    <name type="scientific">Vagococcus lutrae</name>
    <dbReference type="NCBI Taxonomy" id="81947"/>
    <lineage>
        <taxon>Bacteria</taxon>
        <taxon>Bacillati</taxon>
        <taxon>Bacillota</taxon>
        <taxon>Bacilli</taxon>
        <taxon>Lactobacillales</taxon>
        <taxon>Enterococcaceae</taxon>
        <taxon>Vagococcus</taxon>
    </lineage>
</organism>
<feature type="transmembrane region" description="Helical" evidence="1">
    <location>
        <begin position="41"/>
        <end position="60"/>
    </location>
</feature>
<feature type="transmembrane region" description="Helical" evidence="1">
    <location>
        <begin position="135"/>
        <end position="154"/>
    </location>
</feature>
<accession>A0AAE9XI93</accession>
<dbReference type="InterPro" id="IPR014509">
    <property type="entry name" value="YjdF-like"/>
</dbReference>
<keyword evidence="1" id="KW-0812">Transmembrane</keyword>
<dbReference type="RefSeq" id="WP_272163275.1">
    <property type="nucleotide sequence ID" value="NZ_CP116507.1"/>
</dbReference>
<feature type="transmembrane region" description="Helical" evidence="1">
    <location>
        <begin position="189"/>
        <end position="207"/>
    </location>
</feature>
<evidence type="ECO:0000313" key="2">
    <source>
        <dbReference type="EMBL" id="WCG22515.1"/>
    </source>
</evidence>
<feature type="transmembrane region" description="Helical" evidence="1">
    <location>
        <begin position="72"/>
        <end position="93"/>
    </location>
</feature>
<dbReference type="EMBL" id="CP116507">
    <property type="protein sequence ID" value="WCG22515.1"/>
    <property type="molecule type" value="Genomic_DNA"/>
</dbReference>
<reference evidence="2" key="1">
    <citation type="submission" date="2023-01" db="EMBL/GenBank/DDBJ databases">
        <title>Oxazolidinone resistance genes in florfenicol resistant enterococci from beef cattle and veal calves at slaughter.</title>
        <authorList>
            <person name="Biggel M."/>
        </authorList>
    </citation>
    <scope>NUCLEOTIDE SEQUENCE</scope>
    <source>
        <strain evidence="2">K204-1</strain>
    </source>
</reference>
<gene>
    <name evidence="2" type="ORF">PML95_09010</name>
</gene>